<dbReference type="STRING" id="1391654.AKJ09_03230"/>
<dbReference type="PANTHER" id="PTHR45982">
    <property type="entry name" value="REGULATOR OF CHROMOSOME CONDENSATION"/>
    <property type="match status" value="1"/>
</dbReference>
<evidence type="ECO:0000313" key="1">
    <source>
        <dbReference type="EMBL" id="AKU96566.1"/>
    </source>
</evidence>
<dbReference type="PATRIC" id="fig|1391654.3.peg.3267"/>
<dbReference type="PRINTS" id="PR00633">
    <property type="entry name" value="RCCNDNSATION"/>
</dbReference>
<dbReference type="PROSITE" id="PS50012">
    <property type="entry name" value="RCC1_3"/>
    <property type="match status" value="2"/>
</dbReference>
<reference evidence="1 2" key="1">
    <citation type="submission" date="2015-08" db="EMBL/GenBank/DDBJ databases">
        <authorList>
            <person name="Babu N.S."/>
            <person name="Beckwith C.J."/>
            <person name="Beseler K.G."/>
            <person name="Brison A."/>
            <person name="Carone J.V."/>
            <person name="Caskin T.P."/>
            <person name="Diamond M."/>
            <person name="Durham M.E."/>
            <person name="Foxe J.M."/>
            <person name="Go M."/>
            <person name="Henderson B.A."/>
            <person name="Jones I.B."/>
            <person name="McGettigan J.A."/>
            <person name="Micheletti S.J."/>
            <person name="Nasrallah M.E."/>
            <person name="Ortiz D."/>
            <person name="Piller C.R."/>
            <person name="Privatt S.R."/>
            <person name="Schneider S.L."/>
            <person name="Sharp S."/>
            <person name="Smith T.C."/>
            <person name="Stanton J.D."/>
            <person name="Ullery H.E."/>
            <person name="Wilson R.J."/>
            <person name="Serrano M.G."/>
            <person name="Buck G."/>
            <person name="Lee V."/>
            <person name="Wang Y."/>
            <person name="Carvalho R."/>
            <person name="Voegtly L."/>
            <person name="Shi R."/>
            <person name="Duckworth R."/>
            <person name="Johnson A."/>
            <person name="Loviza R."/>
            <person name="Walstead R."/>
            <person name="Shah Z."/>
            <person name="Kiflezghi M."/>
            <person name="Wade K."/>
            <person name="Ball S.L."/>
            <person name="Bradley K.W."/>
            <person name="Asai D.J."/>
            <person name="Bowman C.A."/>
            <person name="Russell D.A."/>
            <person name="Pope W.H."/>
            <person name="Jacobs-Sera D."/>
            <person name="Hendrix R.W."/>
            <person name="Hatfull G.F."/>
        </authorList>
    </citation>
    <scope>NUCLEOTIDE SEQUENCE [LARGE SCALE GENOMIC DNA]</scope>
    <source>
        <strain evidence="1 2">DSM 27648</strain>
    </source>
</reference>
<dbReference type="Pfam" id="PF13540">
    <property type="entry name" value="RCC1_2"/>
    <property type="match status" value="3"/>
</dbReference>
<dbReference type="GO" id="GO:0005085">
    <property type="term" value="F:guanyl-nucleotide exchange factor activity"/>
    <property type="evidence" value="ECO:0007669"/>
    <property type="project" value="TreeGrafter"/>
</dbReference>
<dbReference type="KEGG" id="llu:AKJ09_03230"/>
<dbReference type="InterPro" id="IPR051553">
    <property type="entry name" value="Ran_GTPase-activating"/>
</dbReference>
<dbReference type="EMBL" id="CP012333">
    <property type="protein sequence ID" value="AKU96566.1"/>
    <property type="molecule type" value="Genomic_DNA"/>
</dbReference>
<dbReference type="GO" id="GO:0005737">
    <property type="term" value="C:cytoplasm"/>
    <property type="evidence" value="ECO:0007669"/>
    <property type="project" value="TreeGrafter"/>
</dbReference>
<dbReference type="PANTHER" id="PTHR45982:SF1">
    <property type="entry name" value="REGULATOR OF CHROMOSOME CONDENSATION"/>
    <property type="match status" value="1"/>
</dbReference>
<dbReference type="InterPro" id="IPR009091">
    <property type="entry name" value="RCC1/BLIP-II"/>
</dbReference>
<organism evidence="1 2">
    <name type="scientific">Labilithrix luteola</name>
    <dbReference type="NCBI Taxonomy" id="1391654"/>
    <lineage>
        <taxon>Bacteria</taxon>
        <taxon>Pseudomonadati</taxon>
        <taxon>Myxococcota</taxon>
        <taxon>Polyangia</taxon>
        <taxon>Polyangiales</taxon>
        <taxon>Labilitrichaceae</taxon>
        <taxon>Labilithrix</taxon>
    </lineage>
</organism>
<dbReference type="RefSeq" id="WP_146647833.1">
    <property type="nucleotide sequence ID" value="NZ_CP012333.1"/>
</dbReference>
<dbReference type="PROSITE" id="PS51257">
    <property type="entry name" value="PROKAR_LIPOPROTEIN"/>
    <property type="match status" value="1"/>
</dbReference>
<dbReference type="OrthoDB" id="9758365at2"/>
<gene>
    <name evidence="1" type="ORF">AKJ09_03230</name>
</gene>
<proteinExistence type="predicted"/>
<dbReference type="SUPFAM" id="SSF50985">
    <property type="entry name" value="RCC1/BLIP-II"/>
    <property type="match status" value="1"/>
</dbReference>
<accession>A0A0K1PT53</accession>
<sequence length="445" mass="45593">MRSTRRHSDHRAACLFVFASLGGVGIALVACTTSDDVVGQSEAPQADAAVVSTPLQEAGVDATKPRFEGTPLPVTCASEPCVVSLSRTLGPTPDARADGFCALLSDKTVACWGANASGQLGRGASSEDSSTPTRIAGLTDVVELEHTCAVVSNGDVYCWGTGPFLQDPANIATITTTTTPVKLSLPPAAHVGIGYDVGCAALTDGRVLCWGSNRNGQLAPPWEDAAPASAPLALDIPKGAPIARVLVGTATLLLREDGTAVSWGANPPLGRASSLSPDPSPAPIAASGIMRVDLAHDNACMAAGGAGYCWGVPLYPATSAPLERALPELVYTPEPIVDIATTRTTVENGQTRAYRWCAIGEAGKVLCRGANDDGQVGDGSFDDALQPKQVAGLSTPASRIEVTTSTSCALLTNGTVRCWGANSFGQLGNGQNRGRSPVPVEVLLP</sequence>
<dbReference type="Proteomes" id="UP000064967">
    <property type="component" value="Chromosome"/>
</dbReference>
<dbReference type="InterPro" id="IPR000408">
    <property type="entry name" value="Reg_chr_condens"/>
</dbReference>
<dbReference type="Pfam" id="PF00415">
    <property type="entry name" value="RCC1"/>
    <property type="match status" value="1"/>
</dbReference>
<evidence type="ECO:0000313" key="2">
    <source>
        <dbReference type="Proteomes" id="UP000064967"/>
    </source>
</evidence>
<protein>
    <submittedName>
        <fullName evidence="1">BNR repeat domain protein</fullName>
    </submittedName>
</protein>
<dbReference type="Gene3D" id="2.130.10.30">
    <property type="entry name" value="Regulator of chromosome condensation 1/beta-lactamase-inhibitor protein II"/>
    <property type="match status" value="2"/>
</dbReference>
<dbReference type="AlphaFoldDB" id="A0A0K1PT53"/>
<keyword evidence="2" id="KW-1185">Reference proteome</keyword>
<name>A0A0K1PT53_9BACT</name>